<evidence type="ECO:0000259" key="2">
    <source>
        <dbReference type="Pfam" id="PF00905"/>
    </source>
</evidence>
<comment type="caution">
    <text evidence="3">The sequence shown here is derived from an EMBL/GenBank/DDBJ whole genome shotgun (WGS) entry which is preliminary data.</text>
</comment>
<sequence length="362" mass="38646">MKKSGSSSIALLLAALFALPAPALPAGAASTRSRAHRTVRYPGVPTFADSTSADDATYDDPKVRAAAVAALGRYNGAVVAVDPNSGRILTVVNQKLAFGDGYIPCSTIKPTIALAALEENVITPDTMLNVGRRKYMNLTEAMARSNNEFFEQLGTRLGFETVSRYGRLLGFGELAGYNLPEEHPGSFPTTPPAHGGVARMSSYGEGIQVTPLQLAAVAAAFANGGTLYYLQYPRGKEEMESFAPRVKRELNIGPILPEIREGMLAAVLYGTGKSSYDRGGDELPIGKTGTCDDHTTPSKIGWFITYADETHPKIALAVLLRGNTRRVKGPTAAQVAGLLYRRLREQNYFAANKSSVTISAGN</sequence>
<reference evidence="3" key="1">
    <citation type="submission" date="2020-06" db="EMBL/GenBank/DDBJ databases">
        <title>Legume-microbial interactions unlock mineral nutrients during tropical forest succession.</title>
        <authorList>
            <person name="Epihov D.Z."/>
        </authorList>
    </citation>
    <scope>NUCLEOTIDE SEQUENCE [LARGE SCALE GENOMIC DNA]</scope>
    <source>
        <strain evidence="3">Pan2503</strain>
    </source>
</reference>
<feature type="signal peptide" evidence="1">
    <location>
        <begin position="1"/>
        <end position="23"/>
    </location>
</feature>
<accession>A0A7V8NXC9</accession>
<gene>
    <name evidence="3" type="ORF">HRJ53_30045</name>
</gene>
<dbReference type="GO" id="GO:0005886">
    <property type="term" value="C:plasma membrane"/>
    <property type="evidence" value="ECO:0007669"/>
    <property type="project" value="TreeGrafter"/>
</dbReference>
<dbReference type="EMBL" id="JACDQQ010002899">
    <property type="protein sequence ID" value="MBA0089253.1"/>
    <property type="molecule type" value="Genomic_DNA"/>
</dbReference>
<feature type="chain" id="PRO_5031574260" evidence="1">
    <location>
        <begin position="24"/>
        <end position="362"/>
    </location>
</feature>
<dbReference type="PANTHER" id="PTHR30627">
    <property type="entry name" value="PEPTIDOGLYCAN D,D-TRANSPEPTIDASE"/>
    <property type="match status" value="1"/>
</dbReference>
<keyword evidence="1" id="KW-0732">Signal</keyword>
<proteinExistence type="predicted"/>
<dbReference type="AlphaFoldDB" id="A0A7V8NXC9"/>
<dbReference type="Gene3D" id="3.40.710.10">
    <property type="entry name" value="DD-peptidase/beta-lactamase superfamily"/>
    <property type="match status" value="1"/>
</dbReference>
<dbReference type="GO" id="GO:0071972">
    <property type="term" value="F:peptidoglycan L,D-transpeptidase activity"/>
    <property type="evidence" value="ECO:0007669"/>
    <property type="project" value="TreeGrafter"/>
</dbReference>
<dbReference type="Proteomes" id="UP000567293">
    <property type="component" value="Unassembled WGS sequence"/>
</dbReference>
<dbReference type="GO" id="GO:0071555">
    <property type="term" value="P:cell wall organization"/>
    <property type="evidence" value="ECO:0007669"/>
    <property type="project" value="TreeGrafter"/>
</dbReference>
<evidence type="ECO:0000256" key="1">
    <source>
        <dbReference type="SAM" id="SignalP"/>
    </source>
</evidence>
<evidence type="ECO:0000313" key="4">
    <source>
        <dbReference type="Proteomes" id="UP000567293"/>
    </source>
</evidence>
<feature type="domain" description="Penicillin-binding protein transpeptidase" evidence="2">
    <location>
        <begin position="76"/>
        <end position="336"/>
    </location>
</feature>
<keyword evidence="4" id="KW-1185">Reference proteome</keyword>
<dbReference type="InterPro" id="IPR050515">
    <property type="entry name" value="Beta-lactam/transpept"/>
</dbReference>
<dbReference type="InterPro" id="IPR012338">
    <property type="entry name" value="Beta-lactam/transpept-like"/>
</dbReference>
<dbReference type="Pfam" id="PF00905">
    <property type="entry name" value="Transpeptidase"/>
    <property type="match status" value="1"/>
</dbReference>
<name>A0A7V8NXC9_9BACT</name>
<dbReference type="GO" id="GO:0008658">
    <property type="term" value="F:penicillin binding"/>
    <property type="evidence" value="ECO:0007669"/>
    <property type="project" value="InterPro"/>
</dbReference>
<dbReference type="SUPFAM" id="SSF56601">
    <property type="entry name" value="beta-lactamase/transpeptidase-like"/>
    <property type="match status" value="1"/>
</dbReference>
<protein>
    <submittedName>
        <fullName evidence="3">Penicillin-binding protein</fullName>
    </submittedName>
</protein>
<organism evidence="3 4">
    <name type="scientific">Candidatus Acidiferrum panamense</name>
    <dbReference type="NCBI Taxonomy" id="2741543"/>
    <lineage>
        <taxon>Bacteria</taxon>
        <taxon>Pseudomonadati</taxon>
        <taxon>Acidobacteriota</taxon>
        <taxon>Terriglobia</taxon>
        <taxon>Candidatus Acidiferrales</taxon>
        <taxon>Candidatus Acidiferrum</taxon>
    </lineage>
</organism>
<dbReference type="InterPro" id="IPR001460">
    <property type="entry name" value="PCN-bd_Tpept"/>
</dbReference>
<dbReference type="PANTHER" id="PTHR30627:SF2">
    <property type="entry name" value="PEPTIDOGLYCAN D,D-TRANSPEPTIDASE MRDA"/>
    <property type="match status" value="1"/>
</dbReference>
<evidence type="ECO:0000313" key="3">
    <source>
        <dbReference type="EMBL" id="MBA0089253.1"/>
    </source>
</evidence>